<evidence type="ECO:0000256" key="5">
    <source>
        <dbReference type="ARBA" id="ARBA00022840"/>
    </source>
</evidence>
<dbReference type="SUPFAM" id="SSF56112">
    <property type="entry name" value="Protein kinase-like (PK-like)"/>
    <property type="match status" value="1"/>
</dbReference>
<comment type="caution">
    <text evidence="9">The sequence shown here is derived from an EMBL/GenBank/DDBJ whole genome shotgun (WGS) entry which is preliminary data.</text>
</comment>
<dbReference type="Proteomes" id="UP000602284">
    <property type="component" value="Unassembled WGS sequence"/>
</dbReference>
<dbReference type="InterPro" id="IPR024165">
    <property type="entry name" value="Kan/Strep_kinase"/>
</dbReference>
<keyword evidence="4 7" id="KW-0418">Kinase</keyword>
<dbReference type="PIRSF" id="PIRSF000706">
    <property type="entry name" value="Kanamycin_kin"/>
    <property type="match status" value="1"/>
</dbReference>
<dbReference type="CDD" id="cd05150">
    <property type="entry name" value="APH"/>
    <property type="match status" value="1"/>
</dbReference>
<dbReference type="InterPro" id="IPR051678">
    <property type="entry name" value="AGP_Transferase"/>
</dbReference>
<sequence length="251" mass="27906">MNPGFREVVGNCRWEELTIGRSGATLHRLVGLEGQETRYLKVMSRFAGSDLAFEAERTKWVSAYLSAPKVLDFREEGIFEYLLTSEVPGIHAADPHWAGRADEILPVLAQGLRRVHELPVEKCPYDNRTGVVLQMAKLNLHSGLVEGEDAEEELKDLVKTRPETPDEDLVVLHGDYSFPNVLLTPEGDGVSGYVDWGALGIGDRYLDLAIAVKSVILNVGEDGVAAFLEGYSPEPLDAGKLEWFRRLNRFL</sequence>
<evidence type="ECO:0000256" key="1">
    <source>
        <dbReference type="ARBA" id="ARBA00006219"/>
    </source>
</evidence>
<feature type="domain" description="Aminoglycoside phosphotransferase" evidence="8">
    <location>
        <begin position="31"/>
        <end position="233"/>
    </location>
</feature>
<dbReference type="PANTHER" id="PTHR21310">
    <property type="entry name" value="AMINOGLYCOSIDE PHOSPHOTRANSFERASE-RELATED-RELATED"/>
    <property type="match status" value="1"/>
</dbReference>
<keyword evidence="5 7" id="KW-0067">ATP-binding</keyword>
<evidence type="ECO:0000256" key="7">
    <source>
        <dbReference type="PIRNR" id="PIRNR000706"/>
    </source>
</evidence>
<comment type="similarity">
    <text evidence="1 7">Belongs to the aminoglycoside phosphotransferase family.</text>
</comment>
<dbReference type="InterPro" id="IPR002575">
    <property type="entry name" value="Aminoglycoside_PTrfase"/>
</dbReference>
<gene>
    <name evidence="9" type="ORF">JJB07_04350</name>
</gene>
<name>A0ABS1J6J6_9BACL</name>
<keyword evidence="2 7" id="KW-0808">Transferase</keyword>
<dbReference type="Gene3D" id="3.30.200.20">
    <property type="entry name" value="Phosphorylase Kinase, domain 1"/>
    <property type="match status" value="1"/>
</dbReference>
<evidence type="ECO:0000256" key="6">
    <source>
        <dbReference type="ARBA" id="ARBA00023251"/>
    </source>
</evidence>
<dbReference type="EMBL" id="JAEQNB010000001">
    <property type="protein sequence ID" value="MBL0385874.1"/>
    <property type="molecule type" value="Genomic_DNA"/>
</dbReference>
<evidence type="ECO:0000256" key="2">
    <source>
        <dbReference type="ARBA" id="ARBA00022679"/>
    </source>
</evidence>
<reference evidence="9 10" key="1">
    <citation type="submission" date="2021-01" db="EMBL/GenBank/DDBJ databases">
        <title>Tumebacillus sp. strain ITR2 16S ribosomal RNA gene Genome sequencing and assembly.</title>
        <authorList>
            <person name="Kang M."/>
        </authorList>
    </citation>
    <scope>NUCLEOTIDE SEQUENCE [LARGE SCALE GENOMIC DNA]</scope>
    <source>
        <strain evidence="9 10">ITR2</strain>
    </source>
</reference>
<dbReference type="InterPro" id="IPR011009">
    <property type="entry name" value="Kinase-like_dom_sf"/>
</dbReference>
<dbReference type="PANTHER" id="PTHR21310:SF41">
    <property type="entry name" value="3'-PHOSPHOTRANSFERASE, PUTATIVE-RELATED"/>
    <property type="match status" value="1"/>
</dbReference>
<evidence type="ECO:0000259" key="8">
    <source>
        <dbReference type="Pfam" id="PF01636"/>
    </source>
</evidence>
<proteinExistence type="inferred from homology"/>
<evidence type="ECO:0000256" key="3">
    <source>
        <dbReference type="ARBA" id="ARBA00022741"/>
    </source>
</evidence>
<keyword evidence="10" id="KW-1185">Reference proteome</keyword>
<accession>A0ABS1J6J6</accession>
<keyword evidence="3 7" id="KW-0547">Nucleotide-binding</keyword>
<evidence type="ECO:0000313" key="9">
    <source>
        <dbReference type="EMBL" id="MBL0385874.1"/>
    </source>
</evidence>
<organism evidence="9 10">
    <name type="scientific">Tumebacillus amylolyticus</name>
    <dbReference type="NCBI Taxonomy" id="2801339"/>
    <lineage>
        <taxon>Bacteria</taxon>
        <taxon>Bacillati</taxon>
        <taxon>Bacillota</taxon>
        <taxon>Bacilli</taxon>
        <taxon>Bacillales</taxon>
        <taxon>Alicyclobacillaceae</taxon>
        <taxon>Tumebacillus</taxon>
    </lineage>
</organism>
<evidence type="ECO:0000313" key="10">
    <source>
        <dbReference type="Proteomes" id="UP000602284"/>
    </source>
</evidence>
<evidence type="ECO:0000256" key="4">
    <source>
        <dbReference type="ARBA" id="ARBA00022777"/>
    </source>
</evidence>
<dbReference type="Pfam" id="PF01636">
    <property type="entry name" value="APH"/>
    <property type="match status" value="1"/>
</dbReference>
<keyword evidence="6 7" id="KW-0046">Antibiotic resistance</keyword>
<dbReference type="RefSeq" id="WP_201631432.1">
    <property type="nucleotide sequence ID" value="NZ_JAEQNB010000001.1"/>
</dbReference>
<dbReference type="Gene3D" id="3.90.1200.10">
    <property type="match status" value="1"/>
</dbReference>
<protein>
    <submittedName>
        <fullName evidence="9">Aminoglycoside 3'-phosphotransferase</fullName>
    </submittedName>
</protein>